<keyword evidence="8 9" id="KW-0472">Membrane</keyword>
<feature type="transmembrane region" description="Helical" evidence="9">
    <location>
        <begin position="36"/>
        <end position="60"/>
    </location>
</feature>
<feature type="domain" description="MotA/TolQ/ExbB proton channel" evidence="10">
    <location>
        <begin position="101"/>
        <end position="219"/>
    </location>
</feature>
<evidence type="ECO:0000256" key="8">
    <source>
        <dbReference type="ARBA" id="ARBA00023136"/>
    </source>
</evidence>
<dbReference type="PANTHER" id="PTHR30433:SF2">
    <property type="entry name" value="MOTILITY PROTEIN A"/>
    <property type="match status" value="1"/>
</dbReference>
<evidence type="ECO:0000313" key="11">
    <source>
        <dbReference type="EMBL" id="HFH29647.1"/>
    </source>
</evidence>
<reference evidence="11" key="1">
    <citation type="journal article" date="2020" name="mSystems">
        <title>Genome- and Community-Level Interaction Insights into Carbon Utilization and Element Cycling Functions of Hydrothermarchaeota in Hydrothermal Sediment.</title>
        <authorList>
            <person name="Zhou Z."/>
            <person name="Liu Y."/>
            <person name="Xu W."/>
            <person name="Pan J."/>
            <person name="Luo Z.H."/>
            <person name="Li M."/>
        </authorList>
    </citation>
    <scope>NUCLEOTIDE SEQUENCE [LARGE SCALE GENOMIC DNA]</scope>
    <source>
        <strain evidence="11">SpSt-503</strain>
    </source>
</reference>
<sequence length="260" mass="28272">MDLATIIGLVGAFAMLVLSIFTSGGTIFTYMDLPSFLMVVVGSYFTLFINFGMSEALGVFKVIGLTFKVPSFGEQAIITKLMAFSDRARREGLLALEEELEDLDDEFMKKGLRLVVDGTDAEVIRTLMETELNQMQSRHADKISLVDAWSKLAPGLGMLGTVTGLIAMMKNLEDKSSIGPNMAVALITTFYGAIMANILLIPIMGKLKAHDAAETQVKEMIIEGVLSIQAGDNPRILALKLLSFLAPDARKSVEAEILKD</sequence>
<dbReference type="GO" id="GO:0005886">
    <property type="term" value="C:plasma membrane"/>
    <property type="evidence" value="ECO:0007669"/>
    <property type="project" value="UniProtKB-SubCell"/>
</dbReference>
<keyword evidence="4" id="KW-1003">Cell membrane</keyword>
<keyword evidence="7 9" id="KW-1133">Transmembrane helix</keyword>
<gene>
    <name evidence="11" type="ORF">ENS59_09080</name>
</gene>
<dbReference type="InterPro" id="IPR000540">
    <property type="entry name" value="Flag_MotA_CS"/>
</dbReference>
<evidence type="ECO:0000259" key="10">
    <source>
        <dbReference type="Pfam" id="PF01618"/>
    </source>
</evidence>
<dbReference type="Pfam" id="PF01618">
    <property type="entry name" value="MotA_ExbB"/>
    <property type="match status" value="1"/>
</dbReference>
<evidence type="ECO:0000256" key="7">
    <source>
        <dbReference type="ARBA" id="ARBA00022989"/>
    </source>
</evidence>
<feature type="transmembrane region" description="Helical" evidence="9">
    <location>
        <begin position="181"/>
        <end position="201"/>
    </location>
</feature>
<dbReference type="PANTHER" id="PTHR30433">
    <property type="entry name" value="CHEMOTAXIS PROTEIN MOTA"/>
    <property type="match status" value="1"/>
</dbReference>
<name>A0A7C3IJQ7_9SPIR</name>
<evidence type="ECO:0000256" key="5">
    <source>
        <dbReference type="ARBA" id="ARBA00022692"/>
    </source>
</evidence>
<protein>
    <submittedName>
        <fullName evidence="11">Motility protein A</fullName>
    </submittedName>
</protein>
<proteinExistence type="inferred from homology"/>
<organism evidence="11">
    <name type="scientific">Gracilinema caldarium</name>
    <dbReference type="NCBI Taxonomy" id="215591"/>
    <lineage>
        <taxon>Bacteria</taxon>
        <taxon>Pseudomonadati</taxon>
        <taxon>Spirochaetota</taxon>
        <taxon>Spirochaetia</taxon>
        <taxon>Spirochaetales</taxon>
        <taxon>Breznakiellaceae</taxon>
        <taxon>Gracilinema</taxon>
    </lineage>
</organism>
<keyword evidence="3" id="KW-0813">Transport</keyword>
<comment type="caution">
    <text evidence="11">The sequence shown here is derived from an EMBL/GenBank/DDBJ whole genome shotgun (WGS) entry which is preliminary data.</text>
</comment>
<evidence type="ECO:0000256" key="9">
    <source>
        <dbReference type="SAM" id="Phobius"/>
    </source>
</evidence>
<dbReference type="GO" id="GO:0071978">
    <property type="term" value="P:bacterial-type flagellum-dependent swarming motility"/>
    <property type="evidence" value="ECO:0007669"/>
    <property type="project" value="InterPro"/>
</dbReference>
<evidence type="ECO:0000256" key="3">
    <source>
        <dbReference type="ARBA" id="ARBA00022448"/>
    </source>
</evidence>
<dbReference type="GO" id="GO:0006935">
    <property type="term" value="P:chemotaxis"/>
    <property type="evidence" value="ECO:0007669"/>
    <property type="project" value="InterPro"/>
</dbReference>
<dbReference type="InterPro" id="IPR047055">
    <property type="entry name" value="MotA-like"/>
</dbReference>
<dbReference type="PROSITE" id="PS01307">
    <property type="entry name" value="MOTA"/>
    <property type="match status" value="1"/>
</dbReference>
<evidence type="ECO:0000256" key="2">
    <source>
        <dbReference type="ARBA" id="ARBA00008038"/>
    </source>
</evidence>
<accession>A0A7C3IJQ7</accession>
<comment type="subcellular location">
    <subcellularLocation>
        <location evidence="1">Cell membrane</location>
        <topology evidence="1">Multi-pass membrane protein</topology>
    </subcellularLocation>
</comment>
<evidence type="ECO:0000256" key="1">
    <source>
        <dbReference type="ARBA" id="ARBA00004651"/>
    </source>
</evidence>
<keyword evidence="6" id="KW-0283">Flagellar rotation</keyword>
<comment type="similarity">
    <text evidence="2">Belongs to the MotA family.</text>
</comment>
<dbReference type="AlphaFoldDB" id="A0A7C3IJQ7"/>
<feature type="transmembrane region" description="Helical" evidence="9">
    <location>
        <begin position="7"/>
        <end position="30"/>
    </location>
</feature>
<evidence type="ECO:0000256" key="6">
    <source>
        <dbReference type="ARBA" id="ARBA00022779"/>
    </source>
</evidence>
<evidence type="ECO:0000256" key="4">
    <source>
        <dbReference type="ARBA" id="ARBA00022475"/>
    </source>
</evidence>
<dbReference type="EMBL" id="DSVL01000278">
    <property type="protein sequence ID" value="HFH29647.1"/>
    <property type="molecule type" value="Genomic_DNA"/>
</dbReference>
<dbReference type="InterPro" id="IPR002898">
    <property type="entry name" value="MotA_ExbB_proton_chnl"/>
</dbReference>
<feature type="transmembrane region" description="Helical" evidence="9">
    <location>
        <begin position="152"/>
        <end position="169"/>
    </location>
</feature>
<keyword evidence="5 9" id="KW-0812">Transmembrane</keyword>